<gene>
    <name evidence="1" type="ORF">H8S44_00640</name>
</gene>
<comment type="caution">
    <text evidence="1">The sequence shown here is derived from an EMBL/GenBank/DDBJ whole genome shotgun (WGS) entry which is preliminary data.</text>
</comment>
<dbReference type="RefSeq" id="WP_117497770.1">
    <property type="nucleotide sequence ID" value="NZ_JACOOR010000001.1"/>
</dbReference>
<evidence type="ECO:0000313" key="2">
    <source>
        <dbReference type="Proteomes" id="UP000649345"/>
    </source>
</evidence>
<dbReference type="EMBL" id="JACOOR010000001">
    <property type="protein sequence ID" value="MBC5658292.1"/>
    <property type="molecule type" value="Genomic_DNA"/>
</dbReference>
<organism evidence="1 2">
    <name type="scientific">Anaerosacchariphilus hominis</name>
    <dbReference type="NCBI Taxonomy" id="2763017"/>
    <lineage>
        <taxon>Bacteria</taxon>
        <taxon>Bacillati</taxon>
        <taxon>Bacillota</taxon>
        <taxon>Clostridia</taxon>
        <taxon>Lachnospirales</taxon>
        <taxon>Lachnospiraceae</taxon>
        <taxon>Anaerosacchariphilus</taxon>
    </lineage>
</organism>
<keyword evidence="2" id="KW-1185">Reference proteome</keyword>
<reference evidence="1" key="1">
    <citation type="submission" date="2020-08" db="EMBL/GenBank/DDBJ databases">
        <title>Genome public.</title>
        <authorList>
            <person name="Liu C."/>
            <person name="Sun Q."/>
        </authorList>
    </citation>
    <scope>NUCLEOTIDE SEQUENCE</scope>
    <source>
        <strain evidence="1">NSJ-68</strain>
    </source>
</reference>
<accession>A0A923L9W5</accession>
<dbReference type="InterPro" id="IPR021686">
    <property type="entry name" value="DUF3268"/>
</dbReference>
<sequence length="140" mass="15998">MEVILLKQKQIKCPYCHAHASLRPASLVYGSTPQTRGKYLYVCDRWPACNAYVSAHERTLLPMGTLANGDLRHKRILAHRALKKLQQDCHMEKWEVYIWLQAKLGLDAHQTHIGQFSEYMCEQVISLCQQAPAYTSGRAA</sequence>
<evidence type="ECO:0000313" key="1">
    <source>
        <dbReference type="EMBL" id="MBC5658292.1"/>
    </source>
</evidence>
<dbReference type="Pfam" id="PF11672">
    <property type="entry name" value="DUF3268"/>
    <property type="match status" value="1"/>
</dbReference>
<dbReference type="AlphaFoldDB" id="A0A923L9W5"/>
<protein>
    <submittedName>
        <fullName evidence="1">Uncharacterized protein</fullName>
    </submittedName>
</protein>
<name>A0A923L9W5_9FIRM</name>
<dbReference type="Proteomes" id="UP000649345">
    <property type="component" value="Unassembled WGS sequence"/>
</dbReference>
<proteinExistence type="predicted"/>